<dbReference type="PANTHER" id="PTHR43224">
    <property type="entry name" value="AMIDINOTRANSFERASE"/>
    <property type="match status" value="1"/>
</dbReference>
<dbReference type="RefSeq" id="WP_378982112.1">
    <property type="nucleotide sequence ID" value="NZ_JBHSBW010000007.1"/>
</dbReference>
<dbReference type="Pfam" id="PF19420">
    <property type="entry name" value="DDAH_eukar"/>
    <property type="match status" value="1"/>
</dbReference>
<name>A0ABV8P7N0_9SPHI</name>
<evidence type="ECO:0000313" key="2">
    <source>
        <dbReference type="Proteomes" id="UP001595789"/>
    </source>
</evidence>
<protein>
    <submittedName>
        <fullName evidence="1">Citrulline utilization hydrolase CtlX</fullName>
    </submittedName>
</protein>
<dbReference type="InterPro" id="IPR014541">
    <property type="entry name" value="Amdntrnsf_FN0238"/>
</dbReference>
<dbReference type="SUPFAM" id="SSF55909">
    <property type="entry name" value="Pentein"/>
    <property type="match status" value="1"/>
</dbReference>
<proteinExistence type="predicted"/>
<organism evidence="1 2">
    <name type="scientific">Pedobacter lithocola</name>
    <dbReference type="NCBI Taxonomy" id="1908239"/>
    <lineage>
        <taxon>Bacteria</taxon>
        <taxon>Pseudomonadati</taxon>
        <taxon>Bacteroidota</taxon>
        <taxon>Sphingobacteriia</taxon>
        <taxon>Sphingobacteriales</taxon>
        <taxon>Sphingobacteriaceae</taxon>
        <taxon>Pedobacter</taxon>
    </lineage>
</organism>
<gene>
    <name evidence="1" type="primary">ctlX</name>
    <name evidence="1" type="ORF">ACFOWA_04260</name>
</gene>
<dbReference type="NCBIfam" id="NF046062">
    <property type="entry name" value="citrull_CtlX"/>
    <property type="match status" value="1"/>
</dbReference>
<dbReference type="PIRSF" id="PIRSF028188">
    <property type="entry name" value="Amdntrnsf_FN0238"/>
    <property type="match status" value="1"/>
</dbReference>
<comment type="caution">
    <text evidence="1">The sequence shown here is derived from an EMBL/GenBank/DDBJ whole genome shotgun (WGS) entry which is preliminary data.</text>
</comment>
<dbReference type="Proteomes" id="UP001595789">
    <property type="component" value="Unassembled WGS sequence"/>
</dbReference>
<dbReference type="PANTHER" id="PTHR43224:SF1">
    <property type="entry name" value="AMIDINOTRANSFERASE"/>
    <property type="match status" value="1"/>
</dbReference>
<accession>A0ABV8P7N0</accession>
<keyword evidence="2" id="KW-1185">Reference proteome</keyword>
<dbReference type="GO" id="GO:0016787">
    <property type="term" value="F:hydrolase activity"/>
    <property type="evidence" value="ECO:0007669"/>
    <property type="project" value="UniProtKB-KW"/>
</dbReference>
<keyword evidence="1" id="KW-0378">Hydrolase</keyword>
<reference evidence="2" key="1">
    <citation type="journal article" date="2019" name="Int. J. Syst. Evol. Microbiol.">
        <title>The Global Catalogue of Microorganisms (GCM) 10K type strain sequencing project: providing services to taxonomists for standard genome sequencing and annotation.</title>
        <authorList>
            <consortium name="The Broad Institute Genomics Platform"/>
            <consortium name="The Broad Institute Genome Sequencing Center for Infectious Disease"/>
            <person name="Wu L."/>
            <person name="Ma J."/>
        </authorList>
    </citation>
    <scope>NUCLEOTIDE SEQUENCE [LARGE SCALE GENOMIC DNA]</scope>
    <source>
        <strain evidence="2">CCM 8691</strain>
    </source>
</reference>
<dbReference type="EMBL" id="JBHSBW010000007">
    <property type="protein sequence ID" value="MFC4210381.1"/>
    <property type="molecule type" value="Genomic_DNA"/>
</dbReference>
<sequence>MQSTNQILMIRPVDFKFNEQTAANNMFQVASDENDVQVQALKEFDGFVNLLRVNGIDVTVIDDTYQPETPDSIFPNNWVSFHEDGSVFLYPMFSENRRLERRNDIIEKLKEKFEVNHISDISFYEKQYAFLEGTGSMVLDRTNKIAYACLSVRTDEEVLNNFCMLTGYQPIAFQAVDSSRFPIYHTNVMMCIGDEFAVICLDSIPNEQEKLVVALSLNNSGKHVIEITLAQMNQFAGNMLQVTNQDNEKLLVMSEQAYLSLSKKQIETLEQYCRIIYAPIYTIEKNGGGSARCMLAEIHLPSIIND</sequence>
<evidence type="ECO:0000313" key="1">
    <source>
        <dbReference type="EMBL" id="MFC4210381.1"/>
    </source>
</evidence>
<dbReference type="Gene3D" id="3.75.10.10">
    <property type="entry name" value="L-arginine/glycine Amidinotransferase, Chain A"/>
    <property type="match status" value="1"/>
</dbReference>